<evidence type="ECO:0000256" key="5">
    <source>
        <dbReference type="ARBA" id="ARBA00022692"/>
    </source>
</evidence>
<comment type="cofactor">
    <cofactor evidence="1">
        <name>heme b</name>
        <dbReference type="ChEBI" id="CHEBI:60344"/>
    </cofactor>
</comment>
<proteinExistence type="predicted"/>
<evidence type="ECO:0000256" key="2">
    <source>
        <dbReference type="ARBA" id="ARBA00004141"/>
    </source>
</evidence>
<dbReference type="InterPro" id="IPR006593">
    <property type="entry name" value="Cyt_b561/ferric_Rdtase_TM"/>
</dbReference>
<dbReference type="GO" id="GO:0046872">
    <property type="term" value="F:metal ion binding"/>
    <property type="evidence" value="ECO:0007669"/>
    <property type="project" value="UniProtKB-KW"/>
</dbReference>
<keyword evidence="5 13" id="KW-0812">Transmembrane</keyword>
<accession>A0AAW2DSB8</accession>
<dbReference type="CDD" id="cd09629">
    <property type="entry name" value="DOMON_CIL1_like"/>
    <property type="match status" value="1"/>
</dbReference>
<dbReference type="Pfam" id="PF04526">
    <property type="entry name" value="DUF568"/>
    <property type="match status" value="1"/>
</dbReference>
<dbReference type="AlphaFoldDB" id="A0AAW2DSB8"/>
<dbReference type="Pfam" id="PF03188">
    <property type="entry name" value="Cytochrom_B561"/>
    <property type="match status" value="1"/>
</dbReference>
<evidence type="ECO:0000256" key="13">
    <source>
        <dbReference type="SAM" id="Phobius"/>
    </source>
</evidence>
<keyword evidence="17" id="KW-1185">Reference proteome</keyword>
<keyword evidence="4" id="KW-0408">Iron</keyword>
<keyword evidence="3" id="KW-0813">Transport</keyword>
<evidence type="ECO:0000256" key="6">
    <source>
        <dbReference type="ARBA" id="ARBA00022723"/>
    </source>
</evidence>
<dbReference type="PANTHER" id="PTHR23130:SF167">
    <property type="entry name" value="CYTOCHROME B561 AND DOMON DOMAIN-CONTAINING PROTEIN"/>
    <property type="match status" value="1"/>
</dbReference>
<evidence type="ECO:0000256" key="11">
    <source>
        <dbReference type="ARBA" id="ARBA00053871"/>
    </source>
</evidence>
<dbReference type="PROSITE" id="PS50939">
    <property type="entry name" value="CYTOCHROME_B561"/>
    <property type="match status" value="1"/>
</dbReference>
<evidence type="ECO:0000256" key="9">
    <source>
        <dbReference type="ARBA" id="ARBA00022989"/>
    </source>
</evidence>
<dbReference type="InterPro" id="IPR005018">
    <property type="entry name" value="DOMON_domain"/>
</dbReference>
<evidence type="ECO:0000256" key="7">
    <source>
        <dbReference type="ARBA" id="ARBA00022729"/>
    </source>
</evidence>
<sequence length="483" mass="52239">MAPAQLTSCLAGAKALVGRGPDGTGVANELLGRRSEGPDIAKALLRRRRDVAKALLSRESEDPTQLRLWLAEGLMAPAQLTSCLAGAKALVSRGPDGTGAANELLGRRSEGPDIAKALLRRSSCNDLPYLNSFLYWNYNSSSGSLQIAYRHTAVTTSNWVAWAINPNDLQTAMIGAQALVAFQLSNGSMRAYTSQISSYTTNLPEGNLQYSVSDLTATYANGEIVIYAALSLPINTTTINQVWQDGPVSNDSPGQHSIANSNTNSKGTLNLLSGQSATSSGGSSIARNRNIHGVLCAIGWGILMPIGVIIARYMKVFKSADPAWFYLHVTCQTSAYIIGLAGWAVGLKLGSQTPGDQYTGHRTIGILLFILGTLQVFALLIRPKRDHKFRFYWNIYHYSVGYLVILLAIINIFKGFNILNPEKKWKNVYIGVIAILAIKAVCLEAFTWYVVLKRRKPETAEKTPQGMNGANGANGHGARPTHI</sequence>
<dbReference type="FunFam" id="1.20.120.1770:FF:000007">
    <property type="entry name" value="Cytochrome b561 and DOMON domain-containing protein"/>
    <property type="match status" value="1"/>
</dbReference>
<evidence type="ECO:0000313" key="17">
    <source>
        <dbReference type="Proteomes" id="UP001459277"/>
    </source>
</evidence>
<feature type="transmembrane region" description="Helical" evidence="13">
    <location>
        <begin position="291"/>
        <end position="311"/>
    </location>
</feature>
<evidence type="ECO:0000256" key="12">
    <source>
        <dbReference type="SAM" id="MobiDB-lite"/>
    </source>
</evidence>
<feature type="compositionally biased region" description="Low complexity" evidence="12">
    <location>
        <begin position="466"/>
        <end position="483"/>
    </location>
</feature>
<dbReference type="CDD" id="cd08760">
    <property type="entry name" value="Cyt_b561_FRRS1_like"/>
    <property type="match status" value="1"/>
</dbReference>
<comment type="subcellular location">
    <subcellularLocation>
        <location evidence="2">Membrane</location>
        <topology evidence="2">Multi-pass membrane protein</topology>
    </subcellularLocation>
</comment>
<evidence type="ECO:0008006" key="18">
    <source>
        <dbReference type="Google" id="ProtNLM"/>
    </source>
</evidence>
<evidence type="ECO:0000256" key="10">
    <source>
        <dbReference type="ARBA" id="ARBA00023136"/>
    </source>
</evidence>
<keyword evidence="10 13" id="KW-0472">Membrane</keyword>
<keyword evidence="8" id="KW-0249">Electron transport</keyword>
<organism evidence="16 17">
    <name type="scientific">Lithocarpus litseifolius</name>
    <dbReference type="NCBI Taxonomy" id="425828"/>
    <lineage>
        <taxon>Eukaryota</taxon>
        <taxon>Viridiplantae</taxon>
        <taxon>Streptophyta</taxon>
        <taxon>Embryophyta</taxon>
        <taxon>Tracheophyta</taxon>
        <taxon>Spermatophyta</taxon>
        <taxon>Magnoliopsida</taxon>
        <taxon>eudicotyledons</taxon>
        <taxon>Gunneridae</taxon>
        <taxon>Pentapetalae</taxon>
        <taxon>rosids</taxon>
        <taxon>fabids</taxon>
        <taxon>Fagales</taxon>
        <taxon>Fagaceae</taxon>
        <taxon>Lithocarpus</taxon>
    </lineage>
</organism>
<gene>
    <name evidence="16" type="ORF">SO802_007253</name>
</gene>
<evidence type="ECO:0000259" key="15">
    <source>
        <dbReference type="PROSITE" id="PS50939"/>
    </source>
</evidence>
<feature type="region of interest" description="Disordered" evidence="12">
    <location>
        <begin position="461"/>
        <end position="483"/>
    </location>
</feature>
<feature type="transmembrane region" description="Helical" evidence="13">
    <location>
        <begin position="395"/>
        <end position="416"/>
    </location>
</feature>
<dbReference type="GO" id="GO:0016020">
    <property type="term" value="C:membrane"/>
    <property type="evidence" value="ECO:0007669"/>
    <property type="project" value="UniProtKB-SubCell"/>
</dbReference>
<evidence type="ECO:0000259" key="14">
    <source>
        <dbReference type="PROSITE" id="PS50836"/>
    </source>
</evidence>
<dbReference type="SMART" id="SM00665">
    <property type="entry name" value="B561"/>
    <property type="match status" value="1"/>
</dbReference>
<feature type="domain" description="DOMON" evidence="14">
    <location>
        <begin position="130"/>
        <end position="246"/>
    </location>
</feature>
<evidence type="ECO:0000313" key="16">
    <source>
        <dbReference type="EMBL" id="KAL0012145.1"/>
    </source>
</evidence>
<keyword evidence="4" id="KW-0349">Heme</keyword>
<evidence type="ECO:0000256" key="8">
    <source>
        <dbReference type="ARBA" id="ARBA00022982"/>
    </source>
</evidence>
<keyword evidence="6" id="KW-0479">Metal-binding</keyword>
<dbReference type="Gene3D" id="1.20.120.1770">
    <property type="match status" value="1"/>
</dbReference>
<feature type="transmembrane region" description="Helical" evidence="13">
    <location>
        <begin position="364"/>
        <end position="383"/>
    </location>
</feature>
<dbReference type="PANTHER" id="PTHR23130">
    <property type="entry name" value="CYTOCHROME B561 AND DOMON DOMAIN-CONTAINING PROTEIN"/>
    <property type="match status" value="1"/>
</dbReference>
<dbReference type="Proteomes" id="UP001459277">
    <property type="component" value="Unassembled WGS sequence"/>
</dbReference>
<keyword evidence="9 13" id="KW-1133">Transmembrane helix</keyword>
<feature type="transmembrane region" description="Helical" evidence="13">
    <location>
        <begin position="323"/>
        <end position="344"/>
    </location>
</feature>
<evidence type="ECO:0000256" key="1">
    <source>
        <dbReference type="ARBA" id="ARBA00001970"/>
    </source>
</evidence>
<feature type="domain" description="Cytochrome b561" evidence="15">
    <location>
        <begin position="260"/>
        <end position="452"/>
    </location>
</feature>
<keyword evidence="7" id="KW-0732">Signal</keyword>
<dbReference type="PROSITE" id="PS50836">
    <property type="entry name" value="DOMON"/>
    <property type="match status" value="1"/>
</dbReference>
<name>A0AAW2DSB8_9ROSI</name>
<dbReference type="EMBL" id="JAZDWU010000002">
    <property type="protein sequence ID" value="KAL0012145.1"/>
    <property type="molecule type" value="Genomic_DNA"/>
</dbReference>
<reference evidence="16 17" key="1">
    <citation type="submission" date="2024-01" db="EMBL/GenBank/DDBJ databases">
        <title>A telomere-to-telomere, gap-free genome of sweet tea (Lithocarpus litseifolius).</title>
        <authorList>
            <person name="Zhou J."/>
        </authorList>
    </citation>
    <scope>NUCLEOTIDE SEQUENCE [LARGE SCALE GENOMIC DNA]</scope>
    <source>
        <strain evidence="16">Zhou-2022a</strain>
        <tissue evidence="16">Leaf</tissue>
    </source>
</reference>
<comment type="caution">
    <text evidence="16">The sequence shown here is derived from an EMBL/GenBank/DDBJ whole genome shotgun (WGS) entry which is preliminary data.</text>
</comment>
<evidence type="ECO:0000256" key="3">
    <source>
        <dbReference type="ARBA" id="ARBA00022448"/>
    </source>
</evidence>
<comment type="function">
    <text evidence="11">May act as a catecholamine-responsive trans-membrane electron transporter.</text>
</comment>
<dbReference type="InterPro" id="IPR045265">
    <property type="entry name" value="AIR12_DOMON"/>
</dbReference>
<feature type="transmembrane region" description="Helical" evidence="13">
    <location>
        <begin position="428"/>
        <end position="452"/>
    </location>
</feature>
<evidence type="ECO:0000256" key="4">
    <source>
        <dbReference type="ARBA" id="ARBA00022617"/>
    </source>
</evidence>
<protein>
    <recommendedName>
        <fullName evidence="18">Cytochrome b561 and DOMON domain-containing protein</fullName>
    </recommendedName>
</protein>